<keyword evidence="8" id="KW-1185">Reference proteome</keyword>
<dbReference type="InterPro" id="IPR036259">
    <property type="entry name" value="MFS_trans_sf"/>
</dbReference>
<feature type="domain" description="Major facilitator superfamily (MFS) profile" evidence="6">
    <location>
        <begin position="21"/>
        <end position="357"/>
    </location>
</feature>
<organism evidence="7 8">
    <name type="scientific">Batillaria attramentaria</name>
    <dbReference type="NCBI Taxonomy" id="370345"/>
    <lineage>
        <taxon>Eukaryota</taxon>
        <taxon>Metazoa</taxon>
        <taxon>Spiralia</taxon>
        <taxon>Lophotrochozoa</taxon>
        <taxon>Mollusca</taxon>
        <taxon>Gastropoda</taxon>
        <taxon>Caenogastropoda</taxon>
        <taxon>Sorbeoconcha</taxon>
        <taxon>Cerithioidea</taxon>
        <taxon>Batillariidae</taxon>
        <taxon>Batillaria</taxon>
    </lineage>
</organism>
<feature type="transmembrane region" description="Helical" evidence="5">
    <location>
        <begin position="132"/>
        <end position="152"/>
    </location>
</feature>
<evidence type="ECO:0000256" key="5">
    <source>
        <dbReference type="SAM" id="Phobius"/>
    </source>
</evidence>
<feature type="non-terminal residue" evidence="7">
    <location>
        <position position="357"/>
    </location>
</feature>
<evidence type="ECO:0000313" key="8">
    <source>
        <dbReference type="Proteomes" id="UP001519460"/>
    </source>
</evidence>
<dbReference type="Pfam" id="PF00083">
    <property type="entry name" value="Sugar_tr"/>
    <property type="match status" value="1"/>
</dbReference>
<dbReference type="InterPro" id="IPR005828">
    <property type="entry name" value="MFS_sugar_transport-like"/>
</dbReference>
<feature type="transmembrane region" description="Helical" evidence="5">
    <location>
        <begin position="334"/>
        <end position="356"/>
    </location>
</feature>
<evidence type="ECO:0000256" key="2">
    <source>
        <dbReference type="ARBA" id="ARBA00022692"/>
    </source>
</evidence>
<dbReference type="EMBL" id="JACVVK020000379">
    <property type="protein sequence ID" value="KAK7476308.1"/>
    <property type="molecule type" value="Genomic_DNA"/>
</dbReference>
<sequence>MTTLDAIIESVGGMGSFQILAIILTTGPKLLFGWSMLHMSYVGATPDWWCVTSGSNLTLAKEDNSTFRECRVDGSECPTPVFDSPMSTVISEWGLVCSKAFIRPTIISIQMAGVLIGAFLTGQISDVFGRRYTFFVGLVLHAVFNVVASFSVTWEMFAAVRFFIGFCIGSFLALSIPYCIEFQPARWRSLVAALPFWNVGISFLVLTAWLVEDWSRLHLINGLLHIPFVLGFFVLPESVRWLAVSGRLDEAEAIVEKIAKINKRDKPSTCRQILESVAAEEQESKKEQKKHSYLDIYRGWKIARASIIIQFMWVALSVSYYGITFGVVGLSGNIYLNIFLLNIISTPASFSTFWVAN</sequence>
<dbReference type="SUPFAM" id="SSF103473">
    <property type="entry name" value="MFS general substrate transporter"/>
    <property type="match status" value="1"/>
</dbReference>
<dbReference type="InterPro" id="IPR020846">
    <property type="entry name" value="MFS_dom"/>
</dbReference>
<proteinExistence type="predicted"/>
<dbReference type="PROSITE" id="PS50850">
    <property type="entry name" value="MFS"/>
    <property type="match status" value="1"/>
</dbReference>
<feature type="transmembrane region" description="Helical" evidence="5">
    <location>
        <begin position="307"/>
        <end position="328"/>
    </location>
</feature>
<evidence type="ECO:0000259" key="6">
    <source>
        <dbReference type="PROSITE" id="PS50850"/>
    </source>
</evidence>
<feature type="transmembrane region" description="Helical" evidence="5">
    <location>
        <begin position="190"/>
        <end position="211"/>
    </location>
</feature>
<evidence type="ECO:0000313" key="7">
    <source>
        <dbReference type="EMBL" id="KAK7476308.1"/>
    </source>
</evidence>
<dbReference type="PROSITE" id="PS00216">
    <property type="entry name" value="SUGAR_TRANSPORT_1"/>
    <property type="match status" value="1"/>
</dbReference>
<feature type="transmembrane region" description="Helical" evidence="5">
    <location>
        <begin position="158"/>
        <end position="178"/>
    </location>
</feature>
<name>A0ABD0JNP8_9CAEN</name>
<keyword evidence="3 5" id="KW-1133">Transmembrane helix</keyword>
<accession>A0ABD0JNP8</accession>
<comment type="subcellular location">
    <subcellularLocation>
        <location evidence="1">Membrane</location>
        <topology evidence="1">Multi-pass membrane protein</topology>
    </subcellularLocation>
</comment>
<dbReference type="Proteomes" id="UP001519460">
    <property type="component" value="Unassembled WGS sequence"/>
</dbReference>
<dbReference type="Gene3D" id="1.20.1250.20">
    <property type="entry name" value="MFS general substrate transporter like domains"/>
    <property type="match status" value="1"/>
</dbReference>
<dbReference type="AlphaFoldDB" id="A0ABD0JNP8"/>
<keyword evidence="2 5" id="KW-0812">Transmembrane</keyword>
<comment type="caution">
    <text evidence="7">The sequence shown here is derived from an EMBL/GenBank/DDBJ whole genome shotgun (WGS) entry which is preliminary data.</text>
</comment>
<gene>
    <name evidence="7" type="ORF">BaRGS_00032426</name>
</gene>
<feature type="transmembrane region" description="Helical" evidence="5">
    <location>
        <begin position="217"/>
        <end position="235"/>
    </location>
</feature>
<dbReference type="PROSITE" id="PS00217">
    <property type="entry name" value="SUGAR_TRANSPORT_2"/>
    <property type="match status" value="1"/>
</dbReference>
<evidence type="ECO:0000256" key="4">
    <source>
        <dbReference type="ARBA" id="ARBA00023136"/>
    </source>
</evidence>
<evidence type="ECO:0000256" key="1">
    <source>
        <dbReference type="ARBA" id="ARBA00004141"/>
    </source>
</evidence>
<keyword evidence="4 5" id="KW-0472">Membrane</keyword>
<dbReference type="PANTHER" id="PTHR24064">
    <property type="entry name" value="SOLUTE CARRIER FAMILY 22 MEMBER"/>
    <property type="match status" value="1"/>
</dbReference>
<evidence type="ECO:0000256" key="3">
    <source>
        <dbReference type="ARBA" id="ARBA00022989"/>
    </source>
</evidence>
<dbReference type="InterPro" id="IPR005829">
    <property type="entry name" value="Sugar_transporter_CS"/>
</dbReference>
<reference evidence="7 8" key="1">
    <citation type="journal article" date="2023" name="Sci. Data">
        <title>Genome assembly of the Korean intertidal mud-creeper Batillaria attramentaria.</title>
        <authorList>
            <person name="Patra A.K."/>
            <person name="Ho P.T."/>
            <person name="Jun S."/>
            <person name="Lee S.J."/>
            <person name="Kim Y."/>
            <person name="Won Y.J."/>
        </authorList>
    </citation>
    <scope>NUCLEOTIDE SEQUENCE [LARGE SCALE GENOMIC DNA]</scope>
    <source>
        <strain evidence="7">Wonlab-2016</strain>
    </source>
</reference>
<feature type="transmembrane region" description="Helical" evidence="5">
    <location>
        <begin position="101"/>
        <end position="120"/>
    </location>
</feature>
<protein>
    <recommendedName>
        <fullName evidence="6">Major facilitator superfamily (MFS) profile domain-containing protein</fullName>
    </recommendedName>
</protein>
<dbReference type="GO" id="GO:0016020">
    <property type="term" value="C:membrane"/>
    <property type="evidence" value="ECO:0007669"/>
    <property type="project" value="UniProtKB-SubCell"/>
</dbReference>